<sequence>MKTFHIKILTKLGSTQYKTIQAETESEALRKAEVKFPLHKEISITEEPRQAAPSGEPDLAFERNLAEVKLRSREKKARSARREGWGFMIGGVALQGLLLLFAGFVTLWLAIPIIWGVSRIAYGSSERGKVQEALQALDTPA</sequence>
<keyword evidence="1" id="KW-0812">Transmembrane</keyword>
<dbReference type="AlphaFoldDB" id="A0A927IGX3"/>
<organism evidence="2 3">
    <name type="scientific">Pelagicoccus enzymogenes</name>
    <dbReference type="NCBI Taxonomy" id="2773457"/>
    <lineage>
        <taxon>Bacteria</taxon>
        <taxon>Pseudomonadati</taxon>
        <taxon>Verrucomicrobiota</taxon>
        <taxon>Opitutia</taxon>
        <taxon>Puniceicoccales</taxon>
        <taxon>Pelagicoccaceae</taxon>
        <taxon>Pelagicoccus</taxon>
    </lineage>
</organism>
<keyword evidence="3" id="KW-1185">Reference proteome</keyword>
<protein>
    <submittedName>
        <fullName evidence="2">Uncharacterized protein</fullName>
    </submittedName>
</protein>
<feature type="transmembrane region" description="Helical" evidence="1">
    <location>
        <begin position="85"/>
        <end position="115"/>
    </location>
</feature>
<comment type="caution">
    <text evidence="2">The sequence shown here is derived from an EMBL/GenBank/DDBJ whole genome shotgun (WGS) entry which is preliminary data.</text>
</comment>
<dbReference type="RefSeq" id="WP_191615958.1">
    <property type="nucleotide sequence ID" value="NZ_JACYFG010000006.1"/>
</dbReference>
<keyword evidence="1" id="KW-0472">Membrane</keyword>
<reference evidence="2" key="1">
    <citation type="submission" date="2020-09" db="EMBL/GenBank/DDBJ databases">
        <title>Pelagicoccus enzymogenes sp. nov. with an EPS production, isolated from marine sediment.</title>
        <authorList>
            <person name="Feng X."/>
        </authorList>
    </citation>
    <scope>NUCLEOTIDE SEQUENCE</scope>
    <source>
        <strain evidence="2">NFK12</strain>
    </source>
</reference>
<evidence type="ECO:0000313" key="2">
    <source>
        <dbReference type="EMBL" id="MBD5778830.1"/>
    </source>
</evidence>
<dbReference type="EMBL" id="JACYFG010000006">
    <property type="protein sequence ID" value="MBD5778830.1"/>
    <property type="molecule type" value="Genomic_DNA"/>
</dbReference>
<proteinExistence type="predicted"/>
<dbReference type="Proteomes" id="UP000622317">
    <property type="component" value="Unassembled WGS sequence"/>
</dbReference>
<gene>
    <name evidence="2" type="ORF">IEN85_04955</name>
</gene>
<name>A0A927IGX3_9BACT</name>
<evidence type="ECO:0000256" key="1">
    <source>
        <dbReference type="SAM" id="Phobius"/>
    </source>
</evidence>
<evidence type="ECO:0000313" key="3">
    <source>
        <dbReference type="Proteomes" id="UP000622317"/>
    </source>
</evidence>
<accession>A0A927IGX3</accession>
<keyword evidence="1" id="KW-1133">Transmembrane helix</keyword>